<dbReference type="SUPFAM" id="SSF56436">
    <property type="entry name" value="C-type lectin-like"/>
    <property type="match status" value="1"/>
</dbReference>
<dbReference type="SMART" id="SM00034">
    <property type="entry name" value="CLECT"/>
    <property type="match status" value="1"/>
</dbReference>
<dbReference type="Proteomes" id="UP000594262">
    <property type="component" value="Unplaced"/>
</dbReference>
<dbReference type="CDD" id="cd00037">
    <property type="entry name" value="CLECT"/>
    <property type="match status" value="2"/>
</dbReference>
<keyword evidence="1" id="KW-0732">Signal</keyword>
<reference evidence="3" key="1">
    <citation type="submission" date="2021-01" db="UniProtKB">
        <authorList>
            <consortium name="EnsemblMetazoa"/>
        </authorList>
    </citation>
    <scope>IDENTIFICATION</scope>
</reference>
<evidence type="ECO:0000313" key="3">
    <source>
        <dbReference type="EnsemblMetazoa" id="CLYHEMP013848.1"/>
    </source>
</evidence>
<organism evidence="3 4">
    <name type="scientific">Clytia hemisphaerica</name>
    <dbReference type="NCBI Taxonomy" id="252671"/>
    <lineage>
        <taxon>Eukaryota</taxon>
        <taxon>Metazoa</taxon>
        <taxon>Cnidaria</taxon>
        <taxon>Hydrozoa</taxon>
        <taxon>Hydroidolina</taxon>
        <taxon>Leptothecata</taxon>
        <taxon>Obeliida</taxon>
        <taxon>Clytiidae</taxon>
        <taxon>Clytia</taxon>
    </lineage>
</organism>
<protein>
    <recommendedName>
        <fullName evidence="2">C-type lectin domain-containing protein</fullName>
    </recommendedName>
</protein>
<name>A0A7M5WVT2_9CNID</name>
<evidence type="ECO:0000259" key="2">
    <source>
        <dbReference type="PROSITE" id="PS50041"/>
    </source>
</evidence>
<dbReference type="AlphaFoldDB" id="A0A7M5WVT2"/>
<dbReference type="RefSeq" id="XP_066934055.1">
    <property type="nucleotide sequence ID" value="XM_067077954.1"/>
</dbReference>
<dbReference type="InterPro" id="IPR016186">
    <property type="entry name" value="C-type_lectin-like/link_sf"/>
</dbReference>
<dbReference type="InterPro" id="IPR016187">
    <property type="entry name" value="CTDL_fold"/>
</dbReference>
<keyword evidence="4" id="KW-1185">Reference proteome</keyword>
<dbReference type="PROSITE" id="PS50041">
    <property type="entry name" value="C_TYPE_LECTIN_2"/>
    <property type="match status" value="1"/>
</dbReference>
<accession>A0A7M5WVT2</accession>
<feature type="chain" id="PRO_5029633528" description="C-type lectin domain-containing protein" evidence="1">
    <location>
        <begin position="17"/>
        <end position="444"/>
    </location>
</feature>
<dbReference type="PANTHER" id="PTHR22803">
    <property type="entry name" value="MANNOSE, PHOSPHOLIPASE, LECTIN RECEPTOR RELATED"/>
    <property type="match status" value="1"/>
</dbReference>
<dbReference type="Gene3D" id="3.10.100.10">
    <property type="entry name" value="Mannose-Binding Protein A, subunit A"/>
    <property type="match status" value="1"/>
</dbReference>
<evidence type="ECO:0000256" key="1">
    <source>
        <dbReference type="SAM" id="SignalP"/>
    </source>
</evidence>
<dbReference type="InterPro" id="IPR050111">
    <property type="entry name" value="C-type_lectin/snaclec_domain"/>
</dbReference>
<dbReference type="InterPro" id="IPR001304">
    <property type="entry name" value="C-type_lectin-like"/>
</dbReference>
<sequence length="444" mass="48493">MKLLLVALALVHIALCVEEDKLPTAADLLTEAKRTCADFIATRPNAVCSEYGEEANKKTVFFETFAVVEDDITMPAGTGFDIAQAECNANGGFLATFNSNEQLAEITTMGGIPDLDDGDSAVIIIGIKDVSGQGTWQNFDMIKTAVPSDLAVDAVMDQECLAIKIAGVTATLDTDGVDTTPDTITYETIACPQDAATTHYMCRFNYISNSIIYIDEARQWSDAMVKCQEIGGDLFSMKNAEEKMALNCLLNERVKHTAWIGLNDLNHEGEFTWSDYSISKYTPFCTKPAPDALDKDCVMFQSNTVKPHDHANKAGCIQDGDCSMNLPYVCKIRDPESDVHSVLFKEYLVHLLKDVVSAEGVCGRTCGNGIGSMFGGHKSSGLIPRKKIRVVRKGGRKRQTKQRRSKHKILPRHKKANNVVKRPSSGSGSLATSHSLLSRLGIHT</sequence>
<dbReference type="Pfam" id="PF00059">
    <property type="entry name" value="Lectin_C"/>
    <property type="match status" value="1"/>
</dbReference>
<dbReference type="EnsemblMetazoa" id="CLYHEMT013848.1">
    <property type="protein sequence ID" value="CLYHEMP013848.1"/>
    <property type="gene ID" value="CLYHEMG013848"/>
</dbReference>
<feature type="signal peptide" evidence="1">
    <location>
        <begin position="1"/>
        <end position="16"/>
    </location>
</feature>
<proteinExistence type="predicted"/>
<feature type="domain" description="C-type lectin" evidence="2">
    <location>
        <begin position="206"/>
        <end position="331"/>
    </location>
</feature>
<evidence type="ECO:0000313" key="4">
    <source>
        <dbReference type="Proteomes" id="UP000594262"/>
    </source>
</evidence>
<dbReference type="GeneID" id="136821741"/>
<dbReference type="OrthoDB" id="5954286at2759"/>